<keyword evidence="4" id="KW-1185">Reference proteome</keyword>
<dbReference type="InterPro" id="IPR015915">
    <property type="entry name" value="Kelch-typ_b-propeller"/>
</dbReference>
<reference evidence="3" key="1">
    <citation type="journal article" date="2022" name="Int. J. Mol. Sci.">
        <title>Draft Genome of Tanacetum Coccineum: Genomic Comparison of Closely Related Tanacetum-Family Plants.</title>
        <authorList>
            <person name="Yamashiro T."/>
            <person name="Shiraishi A."/>
            <person name="Nakayama K."/>
            <person name="Satake H."/>
        </authorList>
    </citation>
    <scope>NUCLEOTIDE SEQUENCE</scope>
</reference>
<accession>A0ABQ5IN19</accession>
<sequence length="311" mass="35496">MSSYVCEDLMANIFERLQHKSVGRLRTLSKYWCSRLASPEFVRMHTLRSLKKKTSHKKVLLRHSFKYDTDIFTSHSPHQLPLYPKRRFLLTGVELPYDTSGAEIVGSCNGILCLSNEYNGLINLWNFSVRRKLVVPTHPSIGASKEGPDHVVFGFGYDRVTHDYNIVGISYSSNGRIARNDSSFIYSMKTNSWSMIAPPTRLFTYAISNACFFDGNLHWVVGTSDSSNFIMTFSLTTRVFGTIELPKNWRCWGCGRQLTIIKGRLAVIGRCFSDTTIWVMEKYGKGLPHFTSLDYDDDDDNDDDDDDDEAD</sequence>
<dbReference type="SUPFAM" id="SSF81383">
    <property type="entry name" value="F-box domain"/>
    <property type="match status" value="1"/>
</dbReference>
<protein>
    <submittedName>
        <fullName evidence="3">F-box/kelch-repeat protein-like protein</fullName>
    </submittedName>
</protein>
<dbReference type="SUPFAM" id="SSF117281">
    <property type="entry name" value="Kelch motif"/>
    <property type="match status" value="1"/>
</dbReference>
<dbReference type="InterPro" id="IPR050796">
    <property type="entry name" value="SCF_F-box_component"/>
</dbReference>
<evidence type="ECO:0000259" key="2">
    <source>
        <dbReference type="Pfam" id="PF07734"/>
    </source>
</evidence>
<organism evidence="3 4">
    <name type="scientific">Tanacetum coccineum</name>
    <dbReference type="NCBI Taxonomy" id="301880"/>
    <lineage>
        <taxon>Eukaryota</taxon>
        <taxon>Viridiplantae</taxon>
        <taxon>Streptophyta</taxon>
        <taxon>Embryophyta</taxon>
        <taxon>Tracheophyta</taxon>
        <taxon>Spermatophyta</taxon>
        <taxon>Magnoliopsida</taxon>
        <taxon>eudicotyledons</taxon>
        <taxon>Gunneridae</taxon>
        <taxon>Pentapetalae</taxon>
        <taxon>asterids</taxon>
        <taxon>campanulids</taxon>
        <taxon>Asterales</taxon>
        <taxon>Asteraceae</taxon>
        <taxon>Asteroideae</taxon>
        <taxon>Anthemideae</taxon>
        <taxon>Anthemidinae</taxon>
        <taxon>Tanacetum</taxon>
    </lineage>
</organism>
<dbReference type="InterPro" id="IPR001810">
    <property type="entry name" value="F-box_dom"/>
</dbReference>
<dbReference type="Pfam" id="PF00646">
    <property type="entry name" value="F-box"/>
    <property type="match status" value="1"/>
</dbReference>
<dbReference type="InterPro" id="IPR006527">
    <property type="entry name" value="F-box-assoc_dom_typ1"/>
</dbReference>
<reference evidence="3" key="2">
    <citation type="submission" date="2022-01" db="EMBL/GenBank/DDBJ databases">
        <authorList>
            <person name="Yamashiro T."/>
            <person name="Shiraishi A."/>
            <person name="Satake H."/>
            <person name="Nakayama K."/>
        </authorList>
    </citation>
    <scope>NUCLEOTIDE SEQUENCE</scope>
</reference>
<dbReference type="NCBIfam" id="TIGR01640">
    <property type="entry name" value="F_box_assoc_1"/>
    <property type="match status" value="1"/>
</dbReference>
<dbReference type="InterPro" id="IPR036047">
    <property type="entry name" value="F-box-like_dom_sf"/>
</dbReference>
<dbReference type="PANTHER" id="PTHR31672">
    <property type="entry name" value="BNACNNG10540D PROTEIN"/>
    <property type="match status" value="1"/>
</dbReference>
<proteinExistence type="predicted"/>
<feature type="domain" description="F-box" evidence="1">
    <location>
        <begin position="6"/>
        <end position="41"/>
    </location>
</feature>
<evidence type="ECO:0000313" key="4">
    <source>
        <dbReference type="Proteomes" id="UP001151760"/>
    </source>
</evidence>
<dbReference type="EMBL" id="BQNB010020974">
    <property type="protein sequence ID" value="GJU01552.1"/>
    <property type="molecule type" value="Genomic_DNA"/>
</dbReference>
<evidence type="ECO:0000259" key="1">
    <source>
        <dbReference type="Pfam" id="PF00646"/>
    </source>
</evidence>
<dbReference type="Proteomes" id="UP001151760">
    <property type="component" value="Unassembled WGS sequence"/>
</dbReference>
<dbReference type="PANTHER" id="PTHR31672:SF6">
    <property type="entry name" value="F-BOX DOMAIN-CONTAINING PROTEIN"/>
    <property type="match status" value="1"/>
</dbReference>
<dbReference type="InterPro" id="IPR017451">
    <property type="entry name" value="F-box-assoc_interact_dom"/>
</dbReference>
<evidence type="ECO:0000313" key="3">
    <source>
        <dbReference type="EMBL" id="GJU01552.1"/>
    </source>
</evidence>
<name>A0ABQ5IN19_9ASTR</name>
<comment type="caution">
    <text evidence="3">The sequence shown here is derived from an EMBL/GenBank/DDBJ whole genome shotgun (WGS) entry which is preliminary data.</text>
</comment>
<gene>
    <name evidence="3" type="ORF">Tco_1111890</name>
</gene>
<dbReference type="Pfam" id="PF07734">
    <property type="entry name" value="FBA_1"/>
    <property type="match status" value="1"/>
</dbReference>
<feature type="domain" description="F-box associated beta-propeller type 1" evidence="2">
    <location>
        <begin position="105"/>
        <end position="285"/>
    </location>
</feature>